<dbReference type="AlphaFoldDB" id="A0AAE0U6S5"/>
<evidence type="ECO:0000256" key="3">
    <source>
        <dbReference type="SAM" id="MobiDB-lite"/>
    </source>
</evidence>
<dbReference type="InterPro" id="IPR050327">
    <property type="entry name" value="Proton-linked_MCT"/>
</dbReference>
<comment type="caution">
    <text evidence="6">The sequence shown here is derived from an EMBL/GenBank/DDBJ whole genome shotgun (WGS) entry which is preliminary data.</text>
</comment>
<protein>
    <submittedName>
        <fullName evidence="6">Major facilitator superfamily domain-containing protein</fullName>
    </submittedName>
</protein>
<keyword evidence="4" id="KW-1133">Transmembrane helix</keyword>
<accession>A0AAE0U6S5</accession>
<dbReference type="InterPro" id="IPR011701">
    <property type="entry name" value="MFS"/>
</dbReference>
<dbReference type="InterPro" id="IPR020846">
    <property type="entry name" value="MFS_dom"/>
</dbReference>
<dbReference type="SUPFAM" id="SSF103473">
    <property type="entry name" value="MFS general substrate transporter"/>
    <property type="match status" value="1"/>
</dbReference>
<evidence type="ECO:0000256" key="1">
    <source>
        <dbReference type="ARBA" id="ARBA00004141"/>
    </source>
</evidence>
<feature type="transmembrane region" description="Helical" evidence="4">
    <location>
        <begin position="540"/>
        <end position="561"/>
    </location>
</feature>
<feature type="transmembrane region" description="Helical" evidence="4">
    <location>
        <begin position="418"/>
        <end position="438"/>
    </location>
</feature>
<feature type="transmembrane region" description="Helical" evidence="4">
    <location>
        <begin position="475"/>
        <end position="498"/>
    </location>
</feature>
<evidence type="ECO:0000313" key="7">
    <source>
        <dbReference type="Proteomes" id="UP001285441"/>
    </source>
</evidence>
<feature type="compositionally biased region" description="Polar residues" evidence="3">
    <location>
        <begin position="150"/>
        <end position="160"/>
    </location>
</feature>
<evidence type="ECO:0000256" key="2">
    <source>
        <dbReference type="ARBA" id="ARBA00006727"/>
    </source>
</evidence>
<feature type="transmembrane region" description="Helical" evidence="4">
    <location>
        <begin position="510"/>
        <end position="528"/>
    </location>
</feature>
<reference evidence="6" key="2">
    <citation type="submission" date="2023-06" db="EMBL/GenBank/DDBJ databases">
        <authorList>
            <consortium name="Lawrence Berkeley National Laboratory"/>
            <person name="Haridas S."/>
            <person name="Hensen N."/>
            <person name="Bonometti L."/>
            <person name="Westerberg I."/>
            <person name="Brannstrom I.O."/>
            <person name="Guillou S."/>
            <person name="Cros-Aarteil S."/>
            <person name="Calhoun S."/>
            <person name="Kuo A."/>
            <person name="Mondo S."/>
            <person name="Pangilinan J."/>
            <person name="Riley R."/>
            <person name="LaButti K."/>
            <person name="Andreopoulos B."/>
            <person name="Lipzen A."/>
            <person name="Chen C."/>
            <person name="Yanf M."/>
            <person name="Daum C."/>
            <person name="Ng V."/>
            <person name="Clum A."/>
            <person name="Steindorff A."/>
            <person name="Ohm R."/>
            <person name="Martin F."/>
            <person name="Silar P."/>
            <person name="Natvig D."/>
            <person name="Lalanne C."/>
            <person name="Gautier V."/>
            <person name="Ament-velasquez S.L."/>
            <person name="Kruys A."/>
            <person name="Hutchinson M.I."/>
            <person name="Powell A.J."/>
            <person name="Barry K."/>
            <person name="Miller A.N."/>
            <person name="Grigoriev I.V."/>
            <person name="Debuchy R."/>
            <person name="Gladieux P."/>
            <person name="Thoren M.H."/>
            <person name="Johannesson H."/>
        </authorList>
    </citation>
    <scope>NUCLEOTIDE SEQUENCE</scope>
    <source>
        <strain evidence="6">CBS 232.78</strain>
    </source>
</reference>
<feature type="compositionally biased region" description="Low complexity" evidence="3">
    <location>
        <begin position="65"/>
        <end position="74"/>
    </location>
</feature>
<keyword evidence="4" id="KW-0472">Membrane</keyword>
<dbReference type="GO" id="GO:0016020">
    <property type="term" value="C:membrane"/>
    <property type="evidence" value="ECO:0007669"/>
    <property type="project" value="UniProtKB-SubCell"/>
</dbReference>
<feature type="region of interest" description="Disordered" evidence="3">
    <location>
        <begin position="110"/>
        <end position="172"/>
    </location>
</feature>
<feature type="region of interest" description="Disordered" evidence="3">
    <location>
        <begin position="17"/>
        <end position="74"/>
    </location>
</feature>
<organism evidence="6 7">
    <name type="scientific">Podospora didyma</name>
    <dbReference type="NCBI Taxonomy" id="330526"/>
    <lineage>
        <taxon>Eukaryota</taxon>
        <taxon>Fungi</taxon>
        <taxon>Dikarya</taxon>
        <taxon>Ascomycota</taxon>
        <taxon>Pezizomycotina</taxon>
        <taxon>Sordariomycetes</taxon>
        <taxon>Sordariomycetidae</taxon>
        <taxon>Sordariales</taxon>
        <taxon>Podosporaceae</taxon>
        <taxon>Podospora</taxon>
    </lineage>
</organism>
<dbReference type="InterPro" id="IPR036259">
    <property type="entry name" value="MFS_trans_sf"/>
</dbReference>
<feature type="domain" description="Major facilitator superfamily (MFS) profile" evidence="5">
    <location>
        <begin position="181"/>
        <end position="565"/>
    </location>
</feature>
<feature type="compositionally biased region" description="Pro residues" evidence="3">
    <location>
        <begin position="28"/>
        <end position="37"/>
    </location>
</feature>
<feature type="transmembrane region" description="Helical" evidence="4">
    <location>
        <begin position="277"/>
        <end position="298"/>
    </location>
</feature>
<dbReference type="Pfam" id="PF07690">
    <property type="entry name" value="MFS_1"/>
    <property type="match status" value="1"/>
</dbReference>
<feature type="transmembrane region" description="Helical" evidence="4">
    <location>
        <begin position="252"/>
        <end position="271"/>
    </location>
</feature>
<evidence type="ECO:0000259" key="5">
    <source>
        <dbReference type="PROSITE" id="PS50850"/>
    </source>
</evidence>
<feature type="transmembrane region" description="Helical" evidence="4">
    <location>
        <begin position="182"/>
        <end position="203"/>
    </location>
</feature>
<feature type="transmembrane region" description="Helical" evidence="4">
    <location>
        <begin position="310"/>
        <end position="329"/>
    </location>
</feature>
<dbReference type="EMBL" id="JAULSW010000001">
    <property type="protein sequence ID" value="KAK3393083.1"/>
    <property type="molecule type" value="Genomic_DNA"/>
</dbReference>
<comment type="similarity">
    <text evidence="2">Belongs to the major facilitator superfamily. Monocarboxylate porter (TC 2.A.1.13) family.</text>
</comment>
<feature type="transmembrane region" description="Helical" evidence="4">
    <location>
        <begin position="341"/>
        <end position="361"/>
    </location>
</feature>
<feature type="transmembrane region" description="Helical" evidence="4">
    <location>
        <begin position="384"/>
        <end position="406"/>
    </location>
</feature>
<evidence type="ECO:0000256" key="4">
    <source>
        <dbReference type="SAM" id="Phobius"/>
    </source>
</evidence>
<feature type="compositionally biased region" description="Basic and acidic residues" evidence="3">
    <location>
        <begin position="50"/>
        <end position="64"/>
    </location>
</feature>
<dbReference type="PANTHER" id="PTHR11360">
    <property type="entry name" value="MONOCARBOXYLATE TRANSPORTER"/>
    <property type="match status" value="1"/>
</dbReference>
<dbReference type="CDD" id="cd17352">
    <property type="entry name" value="MFS_MCT_SLC16"/>
    <property type="match status" value="1"/>
</dbReference>
<feature type="transmembrane region" description="Helical" evidence="4">
    <location>
        <begin position="450"/>
        <end position="469"/>
    </location>
</feature>
<evidence type="ECO:0000313" key="6">
    <source>
        <dbReference type="EMBL" id="KAK3393083.1"/>
    </source>
</evidence>
<name>A0AAE0U6S5_9PEZI</name>
<keyword evidence="7" id="KW-1185">Reference proteome</keyword>
<keyword evidence="4" id="KW-0812">Transmembrane</keyword>
<proteinExistence type="inferred from homology"/>
<dbReference type="PROSITE" id="PS50850">
    <property type="entry name" value="MFS"/>
    <property type="match status" value="1"/>
</dbReference>
<dbReference type="GO" id="GO:0022857">
    <property type="term" value="F:transmembrane transporter activity"/>
    <property type="evidence" value="ECO:0007669"/>
    <property type="project" value="InterPro"/>
</dbReference>
<feature type="transmembrane region" description="Helical" evidence="4">
    <location>
        <begin position="223"/>
        <end position="245"/>
    </location>
</feature>
<comment type="subcellular location">
    <subcellularLocation>
        <location evidence="1">Membrane</location>
        <topology evidence="1">Multi-pass membrane protein</topology>
    </subcellularLocation>
</comment>
<gene>
    <name evidence="6" type="ORF">B0H63DRAFT_9137</name>
</gene>
<feature type="compositionally biased region" description="Low complexity" evidence="3">
    <location>
        <begin position="114"/>
        <end position="127"/>
    </location>
</feature>
<dbReference type="Gene3D" id="1.20.1250.20">
    <property type="entry name" value="MFS general substrate transporter like domains"/>
    <property type="match status" value="1"/>
</dbReference>
<dbReference type="PANTHER" id="PTHR11360:SF177">
    <property type="entry name" value="RIBOFLAVIN TRANSPORTER MCH5"/>
    <property type="match status" value="1"/>
</dbReference>
<dbReference type="Proteomes" id="UP001285441">
    <property type="component" value="Unassembled WGS sequence"/>
</dbReference>
<sequence length="575" mass="60989">MSGRPGPRTRLQRKMCTISGSGAAASPAPSPIGPRPPMGCSSPAILIPHAQHEGESWRGERAETEPASTTATSATITMIGDGQSPENATTAQVQSRDPVVAKTGASAVVTPAQLKSNSNKNNDDLSLTLERSPPPAFSDGTILLGKGSSLPPSDTDATSNGVAGGGSNDDDGDDYPEGGLRAWLVVFGCWLAMFASTSLMNILATFQTYISTNQLVSLDTSTIGWIFSVYTFITFFLGLYVGPLFDKYGPRWLILSGTMCLVVSLVLTSISTEFWQFLLAFGILSGVASALIFTPAYVAIGHFFLRRRGLATGIASTGASVGGVLFPLMLQRLFVSVGWAWAIRALALICLAATIVANFLIRSRLKPAKNASPHPDPRIFGNKAFAWTTLAVFLLEFALFIPLTYISSYALSKGFSHAFSYDILTILNTGSAVGRVLGGYWADVIGPFNANIMAIVLSIVACFGVWLPLGGTKPGIIVFALLFGFTSGSNITLVPVAIGRLCKTQEYGRYYATCYTVVSMAVLIGIPIAGKVVSVDRGDYWGLIILTGAVYSGSLVAFLVAKASAVGWRRLYVIF</sequence>
<reference evidence="6" key="1">
    <citation type="journal article" date="2023" name="Mol. Phylogenet. Evol.">
        <title>Genome-scale phylogeny and comparative genomics of the fungal order Sordariales.</title>
        <authorList>
            <person name="Hensen N."/>
            <person name="Bonometti L."/>
            <person name="Westerberg I."/>
            <person name="Brannstrom I.O."/>
            <person name="Guillou S."/>
            <person name="Cros-Aarteil S."/>
            <person name="Calhoun S."/>
            <person name="Haridas S."/>
            <person name="Kuo A."/>
            <person name="Mondo S."/>
            <person name="Pangilinan J."/>
            <person name="Riley R."/>
            <person name="LaButti K."/>
            <person name="Andreopoulos B."/>
            <person name="Lipzen A."/>
            <person name="Chen C."/>
            <person name="Yan M."/>
            <person name="Daum C."/>
            <person name="Ng V."/>
            <person name="Clum A."/>
            <person name="Steindorff A."/>
            <person name="Ohm R.A."/>
            <person name="Martin F."/>
            <person name="Silar P."/>
            <person name="Natvig D.O."/>
            <person name="Lalanne C."/>
            <person name="Gautier V."/>
            <person name="Ament-Velasquez S.L."/>
            <person name="Kruys A."/>
            <person name="Hutchinson M.I."/>
            <person name="Powell A.J."/>
            <person name="Barry K."/>
            <person name="Miller A.N."/>
            <person name="Grigoriev I.V."/>
            <person name="Debuchy R."/>
            <person name="Gladieux P."/>
            <person name="Hiltunen Thoren M."/>
            <person name="Johannesson H."/>
        </authorList>
    </citation>
    <scope>NUCLEOTIDE SEQUENCE</scope>
    <source>
        <strain evidence="6">CBS 232.78</strain>
    </source>
</reference>